<organism evidence="2 3">
    <name type="scientific">Nasonia vitripennis</name>
    <name type="common">Parasitic wasp</name>
    <dbReference type="NCBI Taxonomy" id="7425"/>
    <lineage>
        <taxon>Eukaryota</taxon>
        <taxon>Metazoa</taxon>
        <taxon>Ecdysozoa</taxon>
        <taxon>Arthropoda</taxon>
        <taxon>Hexapoda</taxon>
        <taxon>Insecta</taxon>
        <taxon>Pterygota</taxon>
        <taxon>Neoptera</taxon>
        <taxon>Endopterygota</taxon>
        <taxon>Hymenoptera</taxon>
        <taxon>Apocrita</taxon>
        <taxon>Proctotrupomorpha</taxon>
        <taxon>Chalcidoidea</taxon>
        <taxon>Pteromalidae</taxon>
        <taxon>Pteromalinae</taxon>
        <taxon>Nasonia</taxon>
    </lineage>
</organism>
<dbReference type="AlphaFoldDB" id="A0A7M7LNW6"/>
<evidence type="ECO:0000256" key="1">
    <source>
        <dbReference type="SAM" id="MobiDB-lite"/>
    </source>
</evidence>
<dbReference type="GO" id="GO:0061630">
    <property type="term" value="F:ubiquitin protein ligase activity"/>
    <property type="evidence" value="ECO:0007669"/>
    <property type="project" value="TreeGrafter"/>
</dbReference>
<dbReference type="InterPro" id="IPR013083">
    <property type="entry name" value="Znf_RING/FYVE/PHD"/>
</dbReference>
<evidence type="ECO:0000313" key="2">
    <source>
        <dbReference type="EnsemblMetazoa" id="XP_003427699"/>
    </source>
</evidence>
<accession>A0A7M7LNW6</accession>
<dbReference type="Proteomes" id="UP000002358">
    <property type="component" value="Chromosome 2"/>
</dbReference>
<dbReference type="PANTHER" id="PTHR45877">
    <property type="entry name" value="E3 UBIQUITIN-PROTEIN LIGASE SIAH2"/>
    <property type="match status" value="1"/>
</dbReference>
<reference evidence="2" key="1">
    <citation type="submission" date="2021-01" db="UniProtKB">
        <authorList>
            <consortium name="EnsemblMetazoa"/>
        </authorList>
    </citation>
    <scope>IDENTIFICATION</scope>
</reference>
<dbReference type="GO" id="GO:0005737">
    <property type="term" value="C:cytoplasm"/>
    <property type="evidence" value="ECO:0007669"/>
    <property type="project" value="TreeGrafter"/>
</dbReference>
<dbReference type="GO" id="GO:0031624">
    <property type="term" value="F:ubiquitin conjugating enzyme binding"/>
    <property type="evidence" value="ECO:0007669"/>
    <property type="project" value="TreeGrafter"/>
</dbReference>
<name>A0A7M7LNW6_NASVI</name>
<feature type="compositionally biased region" description="Pro residues" evidence="1">
    <location>
        <begin position="68"/>
        <end position="83"/>
    </location>
</feature>
<dbReference type="OMA" id="PICLMEM"/>
<evidence type="ECO:0008006" key="4">
    <source>
        <dbReference type="Google" id="ProtNLM"/>
    </source>
</evidence>
<dbReference type="PANTHER" id="PTHR45877:SF2">
    <property type="entry name" value="E3 UBIQUITIN-PROTEIN LIGASE SINA-RELATED"/>
    <property type="match status" value="1"/>
</dbReference>
<dbReference type="GO" id="GO:0043161">
    <property type="term" value="P:proteasome-mediated ubiquitin-dependent protein catabolic process"/>
    <property type="evidence" value="ECO:0007669"/>
    <property type="project" value="TreeGrafter"/>
</dbReference>
<dbReference type="Gene3D" id="3.30.40.10">
    <property type="entry name" value="Zinc/RING finger domain, C3HC4 (zinc finger)"/>
    <property type="match status" value="2"/>
</dbReference>
<gene>
    <name evidence="2" type="primary">100678053</name>
</gene>
<dbReference type="KEGG" id="nvi:100678053"/>
<evidence type="ECO:0000313" key="3">
    <source>
        <dbReference type="Proteomes" id="UP000002358"/>
    </source>
</evidence>
<sequence>MSHLYPSLHEKFKSEGLCPICLIEMAYSPRFTCINNHVICHRCRPYYYSCPQCLQPLSELPPESAAPYDPPPPTHMMPHPPHMPQPYPPSAPQLHDFHEHERRQHLHGWQPPSPPREDQELLDCPYAHLGCTAKFVPLLRDMHVSRCQYKHHSEELQPPACGEPDDDPERVPCRYRAVGCNVRAPHWRVRQHEELCIYKDRSSGPVGSLVEELGEQLHGSCRVVDEDQNRMVECRFRDRGCRVRMPLWRKQTHESKCNYNGQPHYEECPPYDCGGGFQPFVDPEQQTDCRWAEFGCRVRPRIGRKELHEEKCNYRMEECAFKNRGCCELFHPSRRFAHEKSCGYAY</sequence>
<keyword evidence="3" id="KW-1185">Reference proteome</keyword>
<feature type="region of interest" description="Disordered" evidence="1">
    <location>
        <begin position="64"/>
        <end position="83"/>
    </location>
</feature>
<dbReference type="OrthoDB" id="7677360at2759"/>
<dbReference type="InterPro" id="IPR004162">
    <property type="entry name" value="SINA-like_animal"/>
</dbReference>
<dbReference type="SUPFAM" id="SSF49599">
    <property type="entry name" value="TRAF domain-like"/>
    <property type="match status" value="2"/>
</dbReference>
<dbReference type="InParanoid" id="A0A7M7LNW6"/>
<proteinExistence type="predicted"/>
<protein>
    <recommendedName>
        <fullName evidence="4">RING-type domain-containing protein</fullName>
    </recommendedName>
</protein>
<dbReference type="EnsemblMetazoa" id="XM_003427651">
    <property type="protein sequence ID" value="XP_003427699"/>
    <property type="gene ID" value="LOC100678053"/>
</dbReference>